<dbReference type="InterPro" id="IPR013022">
    <property type="entry name" value="Xyl_isomerase-like_TIM-brl"/>
</dbReference>
<dbReference type="InterPro" id="IPR036237">
    <property type="entry name" value="Xyl_isomerase-like_sf"/>
</dbReference>
<gene>
    <name evidence="2" type="ORF">SAMN02746089_01220</name>
</gene>
<dbReference type="OrthoDB" id="256906at2"/>
<dbReference type="Gene3D" id="3.20.20.150">
    <property type="entry name" value="Divalent-metal-dependent TIM barrel enzymes"/>
    <property type="match status" value="1"/>
</dbReference>
<proteinExistence type="predicted"/>
<protein>
    <submittedName>
        <fullName evidence="2">Sugar phosphate isomerase/epimerase</fullName>
    </submittedName>
</protein>
<evidence type="ECO:0000259" key="1">
    <source>
        <dbReference type="Pfam" id="PF01261"/>
    </source>
</evidence>
<organism evidence="2 3">
    <name type="scientific">Caldanaerobius fijiensis DSM 17918</name>
    <dbReference type="NCBI Taxonomy" id="1121256"/>
    <lineage>
        <taxon>Bacteria</taxon>
        <taxon>Bacillati</taxon>
        <taxon>Bacillota</taxon>
        <taxon>Clostridia</taxon>
        <taxon>Thermoanaerobacterales</taxon>
        <taxon>Thermoanaerobacteraceae</taxon>
        <taxon>Caldanaerobius</taxon>
    </lineage>
</organism>
<evidence type="ECO:0000313" key="2">
    <source>
        <dbReference type="EMBL" id="SHF06121.1"/>
    </source>
</evidence>
<dbReference type="RefSeq" id="WP_073342807.1">
    <property type="nucleotide sequence ID" value="NZ_FQVH01000011.1"/>
</dbReference>
<dbReference type="PANTHER" id="PTHR12110">
    <property type="entry name" value="HYDROXYPYRUVATE ISOMERASE"/>
    <property type="match status" value="1"/>
</dbReference>
<accession>A0A1M4YK59</accession>
<dbReference type="GO" id="GO:0016853">
    <property type="term" value="F:isomerase activity"/>
    <property type="evidence" value="ECO:0007669"/>
    <property type="project" value="UniProtKB-KW"/>
</dbReference>
<dbReference type="EMBL" id="FQVH01000011">
    <property type="protein sequence ID" value="SHF06121.1"/>
    <property type="molecule type" value="Genomic_DNA"/>
</dbReference>
<dbReference type="Proteomes" id="UP000184088">
    <property type="component" value="Unassembled WGS sequence"/>
</dbReference>
<keyword evidence="3" id="KW-1185">Reference proteome</keyword>
<dbReference type="PANTHER" id="PTHR12110:SF53">
    <property type="entry name" value="BLR5974 PROTEIN"/>
    <property type="match status" value="1"/>
</dbReference>
<feature type="domain" description="Xylose isomerase-like TIM barrel" evidence="1">
    <location>
        <begin position="82"/>
        <end position="293"/>
    </location>
</feature>
<dbReference type="Pfam" id="PF01261">
    <property type="entry name" value="AP_endonuc_2"/>
    <property type="match status" value="1"/>
</dbReference>
<reference evidence="2 3" key="1">
    <citation type="submission" date="2016-11" db="EMBL/GenBank/DDBJ databases">
        <authorList>
            <person name="Jaros S."/>
            <person name="Januszkiewicz K."/>
            <person name="Wedrychowicz H."/>
        </authorList>
    </citation>
    <scope>NUCLEOTIDE SEQUENCE [LARGE SCALE GENOMIC DNA]</scope>
    <source>
        <strain evidence="2 3">DSM 17918</strain>
    </source>
</reference>
<dbReference type="AlphaFoldDB" id="A0A1M4YK59"/>
<dbReference type="STRING" id="1121256.SAMN02746089_01220"/>
<name>A0A1M4YK59_9THEO</name>
<evidence type="ECO:0000313" key="3">
    <source>
        <dbReference type="Proteomes" id="UP000184088"/>
    </source>
</evidence>
<sequence length="294" mass="33579">MKLCISSWSLRSEFGTDGIDMIEFIRLAKEEFGADAIELLPMHISPPTTPKPKGSFGGGEWEKMSEEERQAMFKRMMEHVRKIYKTRPTNLEEVKAALDKYGVKVMNMPLDYGDISNPDDETRKEDIEILKMWIDIAAFLGSKSVRVNTGFRSSEKDLNTIVSSYKELAEYGATKGVAVAMENHGGVSADPKNIVKIFEMVNHPNFRICPDFGNFDDDIRYEALDMIFDLNPILVHAKTYDFDEQGNQTRFDFGRCIEIAKKHGYDGYYSVEFEGQGDQFEGVRKTIALLRKYL</sequence>
<keyword evidence="2" id="KW-0413">Isomerase</keyword>
<dbReference type="InterPro" id="IPR050312">
    <property type="entry name" value="IolE/XylAMocC-like"/>
</dbReference>
<dbReference type="SUPFAM" id="SSF51658">
    <property type="entry name" value="Xylose isomerase-like"/>
    <property type="match status" value="1"/>
</dbReference>